<feature type="transmembrane region" description="Helical" evidence="6">
    <location>
        <begin position="445"/>
        <end position="466"/>
    </location>
</feature>
<evidence type="ECO:0000313" key="7">
    <source>
        <dbReference type="EMBL" id="KAJ2756619.1"/>
    </source>
</evidence>
<dbReference type="PANTHER" id="PTHR12570">
    <property type="match status" value="1"/>
</dbReference>
<dbReference type="Pfam" id="PF05653">
    <property type="entry name" value="Mg_trans_NIPA"/>
    <property type="match status" value="1"/>
</dbReference>
<feature type="region of interest" description="Disordered" evidence="5">
    <location>
        <begin position="348"/>
        <end position="426"/>
    </location>
</feature>
<gene>
    <name evidence="7" type="ORF">GGI19_000709</name>
</gene>
<feature type="transmembrane region" description="Helical" evidence="6">
    <location>
        <begin position="236"/>
        <end position="256"/>
    </location>
</feature>
<feature type="transmembrane region" description="Helical" evidence="6">
    <location>
        <begin position="100"/>
        <end position="120"/>
    </location>
</feature>
<evidence type="ECO:0000256" key="4">
    <source>
        <dbReference type="ARBA" id="ARBA00023136"/>
    </source>
</evidence>
<dbReference type="InterPro" id="IPR008521">
    <property type="entry name" value="Mg_trans_NIPA"/>
</dbReference>
<protein>
    <recommendedName>
        <fullName evidence="9">DUF803-domain-containing protein</fullName>
    </recommendedName>
</protein>
<dbReference type="SUPFAM" id="SSF103481">
    <property type="entry name" value="Multidrug resistance efflux transporter EmrE"/>
    <property type="match status" value="1"/>
</dbReference>
<comment type="caution">
    <text evidence="7">The sequence shown here is derived from an EMBL/GenBank/DDBJ whole genome shotgun (WGS) entry which is preliminary data.</text>
</comment>
<keyword evidence="8" id="KW-1185">Reference proteome</keyword>
<evidence type="ECO:0000256" key="1">
    <source>
        <dbReference type="ARBA" id="ARBA00004141"/>
    </source>
</evidence>
<accession>A0A9W8LDX6</accession>
<dbReference type="InterPro" id="IPR004202">
    <property type="entry name" value="COX7C/Cox8"/>
</dbReference>
<feature type="transmembrane region" description="Helical" evidence="6">
    <location>
        <begin position="71"/>
        <end position="93"/>
    </location>
</feature>
<dbReference type="Pfam" id="PF02935">
    <property type="entry name" value="COX7C"/>
    <property type="match status" value="1"/>
</dbReference>
<dbReference type="GO" id="GO:0006123">
    <property type="term" value="P:mitochondrial electron transport, cytochrome c to oxygen"/>
    <property type="evidence" value="ECO:0007669"/>
    <property type="project" value="InterPro"/>
</dbReference>
<feature type="transmembrane region" description="Helical" evidence="6">
    <location>
        <begin position="268"/>
        <end position="285"/>
    </location>
</feature>
<evidence type="ECO:0008006" key="9">
    <source>
        <dbReference type="Google" id="ProtNLM"/>
    </source>
</evidence>
<keyword evidence="2 6" id="KW-0812">Transmembrane</keyword>
<feature type="region of interest" description="Disordered" evidence="5">
    <location>
        <begin position="293"/>
        <end position="320"/>
    </location>
</feature>
<dbReference type="OrthoDB" id="6428174at2759"/>
<dbReference type="GO" id="GO:0005739">
    <property type="term" value="C:mitochondrion"/>
    <property type="evidence" value="ECO:0007669"/>
    <property type="project" value="GOC"/>
</dbReference>
<dbReference type="PANTHER" id="PTHR12570:SF85">
    <property type="entry name" value="DUF803 DOMAIN MEMBRANE PROTEIN (AFU_ORTHOLOGUE AFUA_1G15880)"/>
    <property type="match status" value="1"/>
</dbReference>
<keyword evidence="3 6" id="KW-1133">Transmembrane helix</keyword>
<dbReference type="InterPro" id="IPR037185">
    <property type="entry name" value="EmrE-like"/>
</dbReference>
<evidence type="ECO:0000256" key="6">
    <source>
        <dbReference type="SAM" id="Phobius"/>
    </source>
</evidence>
<dbReference type="AlphaFoldDB" id="A0A9W8LDX6"/>
<proteinExistence type="predicted"/>
<feature type="transmembrane region" description="Helical" evidence="6">
    <location>
        <begin position="168"/>
        <end position="190"/>
    </location>
</feature>
<dbReference type="Proteomes" id="UP001140011">
    <property type="component" value="Unassembled WGS sequence"/>
</dbReference>
<dbReference type="EMBL" id="JANBUH010000021">
    <property type="protein sequence ID" value="KAJ2756619.1"/>
    <property type="molecule type" value="Genomic_DNA"/>
</dbReference>
<feature type="transmembrane region" description="Helical" evidence="6">
    <location>
        <begin position="140"/>
        <end position="156"/>
    </location>
</feature>
<sequence length="475" mass="51440">MVDEKYIGMALAMSSSLLIGTSFVLTKKGLMETTSRYGSATEGLQYFKNVLWWAVGLGEFANFAAYSFAPAILVTPLGALSVIVGAVLASIFLGERINTVGRAGCALCLMGSVVVVLNAPRDGDIESIEQIMHMAVQPPFLIYAVSSIAFLVVMITRVAKKHGQTNPLVYLSICSIAGSMTVTACKAFGIALKLTFAGNNQFVHFSTYFFAGVVGLCIVVQMNYFNKALEQFETNIVTPIYYVFFTSATIVASVALFQGFTDSTNKELASLLCGFITIFIGVFLLNGTKSGGPNSPCSDGGEHQPLPTEEPGRIGSYSGGGSLRRLSHGGAAVFDLDDFEEYDDGVHESYPMHERRRNADPEKIVRSINGSTRRRPYLRHALSSSKPARQSVDDDDFNDDDTTEVPSGSAHSDSSSGNNYAPASPASLANDDHLPFDTQKKGFKFLYWGSMTFFSALPVIAAWWQIRKGNGTKNY</sequence>
<feature type="compositionally biased region" description="Basic and acidic residues" evidence="5">
    <location>
        <begin position="348"/>
        <end position="365"/>
    </location>
</feature>
<feature type="transmembrane region" description="Helical" evidence="6">
    <location>
        <begin position="202"/>
        <end position="224"/>
    </location>
</feature>
<evidence type="ECO:0000256" key="2">
    <source>
        <dbReference type="ARBA" id="ARBA00022692"/>
    </source>
</evidence>
<feature type="transmembrane region" description="Helical" evidence="6">
    <location>
        <begin position="6"/>
        <end position="25"/>
    </location>
</feature>
<evidence type="ECO:0000256" key="3">
    <source>
        <dbReference type="ARBA" id="ARBA00022989"/>
    </source>
</evidence>
<comment type="subcellular location">
    <subcellularLocation>
        <location evidence="1">Membrane</location>
        <topology evidence="1">Multi-pass membrane protein</topology>
    </subcellularLocation>
</comment>
<keyword evidence="4 6" id="KW-0472">Membrane</keyword>
<dbReference type="GO" id="GO:0015095">
    <property type="term" value="F:magnesium ion transmembrane transporter activity"/>
    <property type="evidence" value="ECO:0007669"/>
    <property type="project" value="InterPro"/>
</dbReference>
<evidence type="ECO:0000256" key="5">
    <source>
        <dbReference type="SAM" id="MobiDB-lite"/>
    </source>
</evidence>
<feature type="compositionally biased region" description="Acidic residues" evidence="5">
    <location>
        <begin position="393"/>
        <end position="403"/>
    </location>
</feature>
<reference evidence="7" key="1">
    <citation type="submission" date="2022-07" db="EMBL/GenBank/DDBJ databases">
        <title>Phylogenomic reconstructions and comparative analyses of Kickxellomycotina fungi.</title>
        <authorList>
            <person name="Reynolds N.K."/>
            <person name="Stajich J.E."/>
            <person name="Barry K."/>
            <person name="Grigoriev I.V."/>
            <person name="Crous P."/>
            <person name="Smith M.E."/>
        </authorList>
    </citation>
    <scope>NUCLEOTIDE SEQUENCE</scope>
    <source>
        <strain evidence="7">BCRC 34297</strain>
    </source>
</reference>
<name>A0A9W8LDX6_9FUNG</name>
<evidence type="ECO:0000313" key="8">
    <source>
        <dbReference type="Proteomes" id="UP001140011"/>
    </source>
</evidence>
<feature type="compositionally biased region" description="Low complexity" evidence="5">
    <location>
        <begin position="407"/>
        <end position="416"/>
    </location>
</feature>
<organism evidence="7 8">
    <name type="scientific">Coemansia pectinata</name>
    <dbReference type="NCBI Taxonomy" id="1052879"/>
    <lineage>
        <taxon>Eukaryota</taxon>
        <taxon>Fungi</taxon>
        <taxon>Fungi incertae sedis</taxon>
        <taxon>Zoopagomycota</taxon>
        <taxon>Kickxellomycotina</taxon>
        <taxon>Kickxellomycetes</taxon>
        <taxon>Kickxellales</taxon>
        <taxon>Kickxellaceae</taxon>
        <taxon>Coemansia</taxon>
    </lineage>
</organism>
<dbReference type="GO" id="GO:0016020">
    <property type="term" value="C:membrane"/>
    <property type="evidence" value="ECO:0007669"/>
    <property type="project" value="UniProtKB-SubCell"/>
</dbReference>